<dbReference type="EMBL" id="JAASRS010000001">
    <property type="protein sequence ID" value="NIK14088.1"/>
    <property type="molecule type" value="Genomic_DNA"/>
</dbReference>
<name>A0A846MAX3_9BACL</name>
<gene>
    <name evidence="1" type="ORF">BDD39_000598</name>
</gene>
<reference evidence="1 2" key="1">
    <citation type="submission" date="2020-03" db="EMBL/GenBank/DDBJ databases">
        <title>Genomic Encyclopedia of Archaeal and Bacterial Type Strains, Phase II (KMG-II): from individual species to whole genera.</title>
        <authorList>
            <person name="Goeker M."/>
        </authorList>
    </citation>
    <scope>NUCLEOTIDE SEQUENCE [LARGE SCALE GENOMIC DNA]</scope>
    <source>
        <strain evidence="1 2">DSM 4749</strain>
    </source>
</reference>
<dbReference type="AlphaFoldDB" id="A0A846MAX3"/>
<protein>
    <submittedName>
        <fullName evidence="1">ABC-type phosphate transport system permease subunit</fullName>
    </submittedName>
</protein>
<evidence type="ECO:0000313" key="1">
    <source>
        <dbReference type="EMBL" id="NIK14088.1"/>
    </source>
</evidence>
<dbReference type="Proteomes" id="UP000532769">
    <property type="component" value="Unassembled WGS sequence"/>
</dbReference>
<keyword evidence="2" id="KW-1185">Reference proteome</keyword>
<evidence type="ECO:0000313" key="2">
    <source>
        <dbReference type="Proteomes" id="UP000532769"/>
    </source>
</evidence>
<proteinExistence type="predicted"/>
<organism evidence="1 2">
    <name type="scientific">Saccharococcus thermophilus</name>
    <dbReference type="NCBI Taxonomy" id="29396"/>
    <lineage>
        <taxon>Bacteria</taxon>
        <taxon>Bacillati</taxon>
        <taxon>Bacillota</taxon>
        <taxon>Bacilli</taxon>
        <taxon>Bacillales</taxon>
        <taxon>Anoxybacillaceae</taxon>
        <taxon>Saccharococcus</taxon>
    </lineage>
</organism>
<comment type="caution">
    <text evidence="1">The sequence shown here is derived from an EMBL/GenBank/DDBJ whole genome shotgun (WGS) entry which is preliminary data.</text>
</comment>
<accession>A0A846MAX3</accession>
<sequence>MKMEIKRVVTMIHLKFIITLAGYIDTYKKESVPKVTVFGTLSFICKDAWKTRTTKWNGLAAFLPLGRYTFLRC</sequence>